<dbReference type="InterPro" id="IPR020103">
    <property type="entry name" value="PsdUridine_synth_cat_dom_sf"/>
</dbReference>
<dbReference type="GO" id="GO:0001522">
    <property type="term" value="P:pseudouridine synthesis"/>
    <property type="evidence" value="ECO:0007669"/>
    <property type="project" value="InterPro"/>
</dbReference>
<name>A0A031LMY5_9CREN</name>
<proteinExistence type="inferred from homology"/>
<sequence length="370" mass="43551">MIVSPVDIAIGIERYIHDWEPLEAEIPRPQGFEVIEEIDYLSCLNWKGKNNIGKYAVYLLEKNDIDHFTALRKLNVLLRTKVNYIGIKDSAAHTYQLIYIRPPIRIQEYKEDRINLRFLGYTDSKFNHTGNIFNIVLKRVNKDKLSKRVTDISSDPYLPAFFGYQRFGSRRPITHIVGKYLVKRDWYNAIMFILGHPFDDESENIKKARKMVMNGELLEALKEIPISFKQERTILKNYIKTNNPFQALKTSLIPLSFYVEAYQSYIFNKILSRKLNNVINDKDKVEIIISSKDNLCDEDCKLVFEEEGIEGKQFNIREIKVNRPYLKRKAFMKVRDIKFKDETLSFALDRGMYATIVLEELLRLDPRKIT</sequence>
<dbReference type="SUPFAM" id="SSF55120">
    <property type="entry name" value="Pseudouridine synthase"/>
    <property type="match status" value="1"/>
</dbReference>
<dbReference type="PROSITE" id="PS50984">
    <property type="entry name" value="TRUD"/>
    <property type="match status" value="1"/>
</dbReference>
<reference evidence="4 5" key="1">
    <citation type="submission" date="2014-03" db="EMBL/GenBank/DDBJ databases">
        <title>Draft genome sequence of the novel thermoacidophilic archaea Acidianus copahuensis ALE1 strain, isolated from Copahue volcanic area in Neuquen Argentina.</title>
        <authorList>
            <person name="Urbieta M.S."/>
            <person name="Rascovan N."/>
            <person name="Castro C."/>
            <person name="Revale S."/>
            <person name="Giaveno M.A."/>
            <person name="Vazquez M.P."/>
            <person name="Donati E.R."/>
        </authorList>
    </citation>
    <scope>NUCLEOTIDE SEQUENCE [LARGE SCALE GENOMIC DNA]</scope>
    <source>
        <strain evidence="4 5">ALE1</strain>
    </source>
</reference>
<dbReference type="InterPro" id="IPR011760">
    <property type="entry name" value="PsdUridine_synth_TruD_insert"/>
</dbReference>
<dbReference type="Gene3D" id="3.30.70.3160">
    <property type="match status" value="1"/>
</dbReference>
<evidence type="ECO:0000256" key="1">
    <source>
        <dbReference type="ARBA" id="ARBA00007953"/>
    </source>
</evidence>
<dbReference type="PANTHER" id="PTHR13326">
    <property type="entry name" value="TRNA PSEUDOURIDINE SYNTHASE D"/>
    <property type="match status" value="1"/>
</dbReference>
<evidence type="ECO:0000256" key="2">
    <source>
        <dbReference type="ARBA" id="ARBA00023235"/>
    </source>
</evidence>
<dbReference type="GO" id="GO:0003723">
    <property type="term" value="F:RNA binding"/>
    <property type="evidence" value="ECO:0007669"/>
    <property type="project" value="InterPro"/>
</dbReference>
<organism evidence="4 5">
    <name type="scientific">Candidatus Acidianus copahuensis</name>
    <dbReference type="NCBI Taxonomy" id="1160895"/>
    <lineage>
        <taxon>Archaea</taxon>
        <taxon>Thermoproteota</taxon>
        <taxon>Thermoprotei</taxon>
        <taxon>Sulfolobales</taxon>
        <taxon>Sulfolobaceae</taxon>
        <taxon>Acidianus</taxon>
    </lineage>
</organism>
<dbReference type="Proteomes" id="UP000024332">
    <property type="component" value="Unassembled WGS sequence"/>
</dbReference>
<evidence type="ECO:0000313" key="5">
    <source>
        <dbReference type="Proteomes" id="UP000024332"/>
    </source>
</evidence>
<evidence type="ECO:0000259" key="3">
    <source>
        <dbReference type="PROSITE" id="PS50984"/>
    </source>
</evidence>
<feature type="domain" description="TRUD" evidence="3">
    <location>
        <begin position="157"/>
        <end position="358"/>
    </location>
</feature>
<dbReference type="AlphaFoldDB" id="A0A031LMY5"/>
<keyword evidence="2" id="KW-0413">Isomerase</keyword>
<dbReference type="PANTHER" id="PTHR13326:SF21">
    <property type="entry name" value="PSEUDOURIDYLATE SYNTHASE PUS7L"/>
    <property type="match status" value="1"/>
</dbReference>
<dbReference type="OrthoDB" id="1798at2157"/>
<gene>
    <name evidence="4" type="ORF">CM19_08685</name>
</gene>
<dbReference type="Gene3D" id="3.30.2350.20">
    <property type="entry name" value="TruD, catalytic domain"/>
    <property type="match status" value="1"/>
</dbReference>
<keyword evidence="5" id="KW-1185">Reference proteome</keyword>
<dbReference type="InterPro" id="IPR042214">
    <property type="entry name" value="TruD_catalytic"/>
</dbReference>
<comment type="caution">
    <text evidence="4">The sequence shown here is derived from an EMBL/GenBank/DDBJ whole genome shotgun (WGS) entry which is preliminary data.</text>
</comment>
<dbReference type="InterPro" id="IPR001656">
    <property type="entry name" value="PsdUridine_synth_TruD"/>
</dbReference>
<accession>A0A031LMY5</accession>
<dbReference type="EMBL" id="JFZT01000047">
    <property type="protein sequence ID" value="EZQ03790.1"/>
    <property type="molecule type" value="Genomic_DNA"/>
</dbReference>
<dbReference type="Gene3D" id="1.10.1510.30">
    <property type="match status" value="1"/>
</dbReference>
<evidence type="ECO:0000313" key="4">
    <source>
        <dbReference type="EMBL" id="EZQ03790.1"/>
    </source>
</evidence>
<dbReference type="STRING" id="1160895.CM19_08685"/>
<comment type="similarity">
    <text evidence="1">Belongs to the pseudouridine synthase TruD family.</text>
</comment>
<dbReference type="GO" id="GO:0009982">
    <property type="term" value="F:pseudouridine synthase activity"/>
    <property type="evidence" value="ECO:0007669"/>
    <property type="project" value="InterPro"/>
</dbReference>
<dbReference type="RefSeq" id="WP_048099974.1">
    <property type="nucleotide sequence ID" value="NZ_JFZT01000047.1"/>
</dbReference>
<dbReference type="Pfam" id="PF01142">
    <property type="entry name" value="TruD"/>
    <property type="match status" value="1"/>
</dbReference>
<protein>
    <submittedName>
        <fullName evidence="4">Pseudouridine synthase</fullName>
    </submittedName>
</protein>